<feature type="transmembrane region" description="Helical" evidence="1">
    <location>
        <begin position="12"/>
        <end position="29"/>
    </location>
</feature>
<proteinExistence type="predicted"/>
<dbReference type="Proteomes" id="UP001235840">
    <property type="component" value="Unassembled WGS sequence"/>
</dbReference>
<sequence>MTRNTRTSEKVLLVGLGFILLFMLFHDWVPLGPFNDVQAVSGDRTIGDLILVTAIGTVQILLFIGLVLYFRGREYPIWIKLWLIIHQSSIFAGALFAWWIPYLFGFGAAERVQRYEAMFGDTHAFLPIMNGIVPNTIHTLFHLTLLMCIILTIYISFTDKKAKQSKIRASHVVKPT</sequence>
<reference evidence="2 3" key="1">
    <citation type="submission" date="2023-07" db="EMBL/GenBank/DDBJ databases">
        <title>Genomic Encyclopedia of Type Strains, Phase IV (KMG-IV): sequencing the most valuable type-strain genomes for metagenomic binning, comparative biology and taxonomic classification.</title>
        <authorList>
            <person name="Goeker M."/>
        </authorList>
    </citation>
    <scope>NUCLEOTIDE SEQUENCE [LARGE SCALE GENOMIC DNA]</scope>
    <source>
        <strain evidence="2 3">DSM 12751</strain>
    </source>
</reference>
<keyword evidence="1" id="KW-0472">Membrane</keyword>
<dbReference type="EMBL" id="JAUSTY010000015">
    <property type="protein sequence ID" value="MDQ0167350.1"/>
    <property type="molecule type" value="Genomic_DNA"/>
</dbReference>
<evidence type="ECO:0000313" key="3">
    <source>
        <dbReference type="Proteomes" id="UP001235840"/>
    </source>
</evidence>
<feature type="transmembrane region" description="Helical" evidence="1">
    <location>
        <begin position="81"/>
        <end position="100"/>
    </location>
</feature>
<gene>
    <name evidence="2" type="ORF">J2S11_003275</name>
</gene>
<accession>A0ABT9W271</accession>
<dbReference type="RefSeq" id="WP_307396213.1">
    <property type="nucleotide sequence ID" value="NZ_BAAADK010000002.1"/>
</dbReference>
<evidence type="ECO:0000313" key="2">
    <source>
        <dbReference type="EMBL" id="MDQ0167350.1"/>
    </source>
</evidence>
<evidence type="ECO:0000256" key="1">
    <source>
        <dbReference type="SAM" id="Phobius"/>
    </source>
</evidence>
<organism evidence="2 3">
    <name type="scientific">Caldalkalibacillus horti</name>
    <dbReference type="NCBI Taxonomy" id="77523"/>
    <lineage>
        <taxon>Bacteria</taxon>
        <taxon>Bacillati</taxon>
        <taxon>Bacillota</taxon>
        <taxon>Bacilli</taxon>
        <taxon>Bacillales</taxon>
        <taxon>Bacillaceae</taxon>
        <taxon>Caldalkalibacillus</taxon>
    </lineage>
</organism>
<keyword evidence="1" id="KW-1133">Transmembrane helix</keyword>
<keyword evidence="1" id="KW-0812">Transmembrane</keyword>
<feature type="transmembrane region" description="Helical" evidence="1">
    <location>
        <begin position="139"/>
        <end position="157"/>
    </location>
</feature>
<name>A0ABT9W271_9BACI</name>
<protein>
    <submittedName>
        <fullName evidence="2">Uncharacterized protein</fullName>
    </submittedName>
</protein>
<feature type="transmembrane region" description="Helical" evidence="1">
    <location>
        <begin position="49"/>
        <end position="69"/>
    </location>
</feature>
<comment type="caution">
    <text evidence="2">The sequence shown here is derived from an EMBL/GenBank/DDBJ whole genome shotgun (WGS) entry which is preliminary data.</text>
</comment>
<keyword evidence="3" id="KW-1185">Reference proteome</keyword>